<evidence type="ECO:0000313" key="4">
    <source>
        <dbReference type="Proteomes" id="UP001066276"/>
    </source>
</evidence>
<dbReference type="EMBL" id="JANPWB010000003">
    <property type="protein sequence ID" value="KAJ1198993.1"/>
    <property type="molecule type" value="Genomic_DNA"/>
</dbReference>
<feature type="region of interest" description="Disordered" evidence="1">
    <location>
        <begin position="86"/>
        <end position="128"/>
    </location>
</feature>
<keyword evidence="2" id="KW-0812">Transmembrane</keyword>
<keyword evidence="4" id="KW-1185">Reference proteome</keyword>
<proteinExistence type="predicted"/>
<sequence length="237" mass="25320">MRPRSVPSPWILVCFFIGVLFLLDFRAKASKERKKERGGKAASLRPVPLGAQSRAQGSGLTAAHLSSGIGSVRLFFLCLPGRSGQTGRPLGPPSLKVGPGPSHRVGATGPHSAHLYRPRRGPAPPPLTSRLCTSGCRVRPGQLPSCAVAPPHAGDAPSGQSPNPSAAYFQGRHFVRRSRRVDLVNPARGADLSRHFLLLVCVSAVASFCCVFSRGSRSSPPEPDFTHAHHQGRHFVR</sequence>
<feature type="region of interest" description="Disordered" evidence="1">
    <location>
        <begin position="32"/>
        <end position="52"/>
    </location>
</feature>
<comment type="caution">
    <text evidence="3">The sequence shown here is derived from an EMBL/GenBank/DDBJ whole genome shotgun (WGS) entry which is preliminary data.</text>
</comment>
<dbReference type="Proteomes" id="UP001066276">
    <property type="component" value="Chromosome 2_1"/>
</dbReference>
<evidence type="ECO:0000313" key="3">
    <source>
        <dbReference type="EMBL" id="KAJ1198993.1"/>
    </source>
</evidence>
<protein>
    <submittedName>
        <fullName evidence="3">Uncharacterized protein</fullName>
    </submittedName>
</protein>
<name>A0AAV7VBP3_PLEWA</name>
<keyword evidence="2" id="KW-1133">Transmembrane helix</keyword>
<feature type="region of interest" description="Disordered" evidence="1">
    <location>
        <begin position="147"/>
        <end position="166"/>
    </location>
</feature>
<reference evidence="3" key="1">
    <citation type="journal article" date="2022" name="bioRxiv">
        <title>Sequencing and chromosome-scale assembly of the giantPleurodeles waltlgenome.</title>
        <authorList>
            <person name="Brown T."/>
            <person name="Elewa A."/>
            <person name="Iarovenko S."/>
            <person name="Subramanian E."/>
            <person name="Araus A.J."/>
            <person name="Petzold A."/>
            <person name="Susuki M."/>
            <person name="Suzuki K.-i.T."/>
            <person name="Hayashi T."/>
            <person name="Toyoda A."/>
            <person name="Oliveira C."/>
            <person name="Osipova E."/>
            <person name="Leigh N.D."/>
            <person name="Simon A."/>
            <person name="Yun M.H."/>
        </authorList>
    </citation>
    <scope>NUCLEOTIDE SEQUENCE</scope>
    <source>
        <strain evidence="3">20211129_DDA</strain>
        <tissue evidence="3">Liver</tissue>
    </source>
</reference>
<keyword evidence="2" id="KW-0472">Membrane</keyword>
<feature type="region of interest" description="Disordered" evidence="1">
    <location>
        <begin position="216"/>
        <end position="237"/>
    </location>
</feature>
<organism evidence="3 4">
    <name type="scientific">Pleurodeles waltl</name>
    <name type="common">Iberian ribbed newt</name>
    <dbReference type="NCBI Taxonomy" id="8319"/>
    <lineage>
        <taxon>Eukaryota</taxon>
        <taxon>Metazoa</taxon>
        <taxon>Chordata</taxon>
        <taxon>Craniata</taxon>
        <taxon>Vertebrata</taxon>
        <taxon>Euteleostomi</taxon>
        <taxon>Amphibia</taxon>
        <taxon>Batrachia</taxon>
        <taxon>Caudata</taxon>
        <taxon>Salamandroidea</taxon>
        <taxon>Salamandridae</taxon>
        <taxon>Pleurodelinae</taxon>
        <taxon>Pleurodeles</taxon>
    </lineage>
</organism>
<gene>
    <name evidence="3" type="ORF">NDU88_002831</name>
</gene>
<feature type="transmembrane region" description="Helical" evidence="2">
    <location>
        <begin position="6"/>
        <end position="25"/>
    </location>
</feature>
<feature type="compositionally biased region" description="Basic residues" evidence="1">
    <location>
        <begin position="228"/>
        <end position="237"/>
    </location>
</feature>
<evidence type="ECO:0000256" key="2">
    <source>
        <dbReference type="SAM" id="Phobius"/>
    </source>
</evidence>
<accession>A0AAV7VBP3</accession>
<evidence type="ECO:0000256" key="1">
    <source>
        <dbReference type="SAM" id="MobiDB-lite"/>
    </source>
</evidence>
<dbReference type="AlphaFoldDB" id="A0AAV7VBP3"/>